<sequence length="2089" mass="232037">MKFYFVSCFVFVLLSVLCDGKGRNEIQRKKRVKHISTKVYRPSKDMYAKYLNMNPPRFPPTIIHTRLRVPFDGPPPKYKWKPKSLHVNRDKMRGKMLNPVGRNTKKVKWYPSTNPVLTGKKIGIGNPTKHVKRKTYRTTKQFNPSTKSVYRYTVAPRKPHPIRARITYPAKVMPIRTTTTKPPRSKSINLFNPISDYVLSTEPTTTKASAFIPVPILNEVFINFAKPVSQTTTMKPIPIAKNKPVHSVFESTTPIPWPRVFTRRPTSRRQLPPSIVLIRPRPRPKPKTTFSPIMLHQTTMPQIIVPPVFPAFFEQAPRLPTLKNNDVKRVRILKTTQSPITTQKTTSTGLPQTTFQPTIVPHTTTQKSGQMKWRDTDDNDSLNIKPLQESSTKSFEPITRYVSVEKTSTQGTLTSVSMEDLTHNITTMILDELAKSYTKFPTYTVQDNMISSTESSQGISTELPTTTFKPIVTTVKPIVTNFKPIVTTVKPIVTTEMPTSRHISIPSGLPIDYSHLEVKEEKTTTKTSISEHSTQTPTSSTKSPLVMSKISPTTITKVPTTTTTEVPTTTATEVPTTTTKEVPTTTDVPTTTEVPTTTSTELSTTATTEIPTTTTEVPTTTTEVLTTTAEVPTTTTTKVSTTTTTEGPTTTTTVPTTTTTEGPTTTTTVPTTTTEVPTTTEVLTTTTEVPTTTRSTTTEAPTTTTTTEVPSTTTNVPSTTTDIPLTTPTEVSTTSTEVPITTTKVPSTSTVVPSTTTTGAPTTTKTTYAPTTATTITEAHTTAITEKPTTTFSQILMSSTSNLPTTTHISKGPEIVKRGDNIPTTTEAIDMKHGLKIMGIPLYLPMILEDQSTTPETRTIKGIFVHIPVTTEVTSDQNETNYINSTLSTNNNTEFSTTMSRIENYEQTSTVLTSNESTTMLSTSSPEELTTEKTNSEESTIISTATENQTEILPTSPLEESTTISSTPYSNEPTEMREVYTTEKAELIPSTTTLPSSTTLKSTTVSSTTLSTTNLPTTESTTVDSTTTPITNTTSTQSLTTEKVLNNSTSPSNSSTELFNINPEATTNETTQELFSTTRIASSTPTTTGFEMITPPTTNISTTNDSEIFTTSTIAASTKKPTDSEISKTSTIATTTTSSTTTDSEIITTSTIAPIKNTSTTNDSEMITTPTKATTTTMPAKTDSEIITTPMIASTTNTSIRNDSETSTTPTTVATTTTSRDPTTEVKITFPEHMIGRFPSSTMKPAVRVPHNCITMGCPQGRVCLSDQNDICFKGEKAGACFCKPGKDIHLPWLVDAKEFESMLSNGEYLSYENRLSLGGPCKAGKSTLASILIGNEIPLNWNSTDGVVIYFGRNGIDMKEKKMVSFKEGQRGHEVFAKIIRGKPDVCKGSHIATIEQTKTFSGSSNQLGQTDVITSQSTNTDMQEEQPATSNSTDNTLIQHFISQTECVLKDKSMHMSHRSVSLATNEIQALECERLQIQSDILEEVRNGQYRIEIAPSDLIDFGGQKSYDMTHQLFIQHSGTFLLMFDGQFGLHTQLKEYPDGVTAASVLKHWVDSILTYTEDTNDCMPMIMFAATHRDLCKDDTVKMKENFTRDVSQMFSTHENRNHIFLDTVYFITGTDKNDFEIQRMTDQVVMFAMKQSSWGQRRPMQWVPLELQLSNMRMKNINIVTRDDLRAVNMLNDDLALNESQLEDFLFVQHSLGKLMYYNLPGLDKHIIIHPPALVNILKSFVTDERFFPADQCLTSILQTMTTTGKIYKKDLLKLWQQDTVHRYMPDDIIKEFVIQLLIHLDILIIPKGAKQNSFNPDVYIVPCTIKATRPSNFNLIDSMEVRTICLRYTLARHSIPTALAYKILGTAINAWPLKYEFQKPCLYHKASVLSVSEDNELRIWIEDNRVMVCMVNQNSLLSISPDIAASVQECITRNIESSLLFHCKSFGRKITPTKVIDLYTIEAGMPCGSNICFIPSRDILKIDSWKCDQGRKHDTRYLRYWVFDKTQKMCVPGCEGLTSNELGIEPSDKHLVRLGGQIGIKLFEEFFISLGMNKKQWESIEYTYDGHSSEGIMSMALKQWSTTKLSKLGKTYLERS</sequence>
<feature type="region of interest" description="Disordered" evidence="1">
    <location>
        <begin position="559"/>
        <end position="766"/>
    </location>
</feature>
<gene>
    <name evidence="3" type="ORF">MGAL_10B040336</name>
</gene>
<organism evidence="3 4">
    <name type="scientific">Mytilus galloprovincialis</name>
    <name type="common">Mediterranean mussel</name>
    <dbReference type="NCBI Taxonomy" id="29158"/>
    <lineage>
        <taxon>Eukaryota</taxon>
        <taxon>Metazoa</taxon>
        <taxon>Spiralia</taxon>
        <taxon>Lophotrochozoa</taxon>
        <taxon>Mollusca</taxon>
        <taxon>Bivalvia</taxon>
        <taxon>Autobranchia</taxon>
        <taxon>Pteriomorphia</taxon>
        <taxon>Mytilida</taxon>
        <taxon>Mytiloidea</taxon>
        <taxon>Mytilidae</taxon>
        <taxon>Mytilinae</taxon>
        <taxon>Mytilus</taxon>
    </lineage>
</organism>
<reference evidence="3" key="1">
    <citation type="submission" date="2018-11" db="EMBL/GenBank/DDBJ databases">
        <authorList>
            <person name="Alioto T."/>
            <person name="Alioto T."/>
        </authorList>
    </citation>
    <scope>NUCLEOTIDE SEQUENCE</scope>
</reference>
<evidence type="ECO:0000313" key="3">
    <source>
        <dbReference type="EMBL" id="VDI27782.1"/>
    </source>
</evidence>
<protein>
    <submittedName>
        <fullName evidence="3">Uncharacterized protein</fullName>
    </submittedName>
</protein>
<feature type="region of interest" description="Disordered" evidence="1">
    <location>
        <begin position="1418"/>
        <end position="1437"/>
    </location>
</feature>
<feature type="compositionally biased region" description="Low complexity" evidence="1">
    <location>
        <begin position="1205"/>
        <end position="1221"/>
    </location>
</feature>
<evidence type="ECO:0000256" key="1">
    <source>
        <dbReference type="SAM" id="MobiDB-lite"/>
    </source>
</evidence>
<evidence type="ECO:0000256" key="2">
    <source>
        <dbReference type="SAM" id="SignalP"/>
    </source>
</evidence>
<evidence type="ECO:0000313" key="4">
    <source>
        <dbReference type="Proteomes" id="UP000596742"/>
    </source>
</evidence>
<comment type="caution">
    <text evidence="3">The sequence shown here is derived from an EMBL/GenBank/DDBJ whole genome shotgun (WGS) entry which is preliminary data.</text>
</comment>
<feature type="region of interest" description="Disordered" evidence="1">
    <location>
        <begin position="1199"/>
        <end position="1222"/>
    </location>
</feature>
<feature type="region of interest" description="Disordered" evidence="1">
    <location>
        <begin position="1009"/>
        <end position="1036"/>
    </location>
</feature>
<dbReference type="EMBL" id="UYJE01004404">
    <property type="protein sequence ID" value="VDI27782.1"/>
    <property type="molecule type" value="Genomic_DNA"/>
</dbReference>
<feature type="region of interest" description="Disordered" evidence="1">
    <location>
        <begin position="911"/>
        <end position="939"/>
    </location>
</feature>
<feature type="region of interest" description="Disordered" evidence="1">
    <location>
        <begin position="1085"/>
        <end position="1104"/>
    </location>
</feature>
<proteinExistence type="predicted"/>
<dbReference type="Proteomes" id="UP000596742">
    <property type="component" value="Unassembled WGS sequence"/>
</dbReference>
<feature type="chain" id="PRO_5032524553" evidence="2">
    <location>
        <begin position="23"/>
        <end position="2089"/>
    </location>
</feature>
<keyword evidence="4" id="KW-1185">Reference proteome</keyword>
<dbReference type="Gene3D" id="3.40.50.300">
    <property type="entry name" value="P-loop containing nucleotide triphosphate hydrolases"/>
    <property type="match status" value="1"/>
</dbReference>
<feature type="signal peptide" evidence="2">
    <location>
        <begin position="1"/>
        <end position="22"/>
    </location>
</feature>
<accession>A0A8B6E2P0</accession>
<feature type="compositionally biased region" description="Polar residues" evidence="1">
    <location>
        <begin position="911"/>
        <end position="928"/>
    </location>
</feature>
<keyword evidence="2" id="KW-0732">Signal</keyword>
<dbReference type="SUPFAM" id="SSF52540">
    <property type="entry name" value="P-loop containing nucleoside triphosphate hydrolases"/>
    <property type="match status" value="1"/>
</dbReference>
<feature type="compositionally biased region" description="Low complexity" evidence="1">
    <location>
        <begin position="525"/>
        <end position="544"/>
    </location>
</feature>
<feature type="region of interest" description="Disordered" evidence="1">
    <location>
        <begin position="520"/>
        <end position="546"/>
    </location>
</feature>
<dbReference type="InterPro" id="IPR027417">
    <property type="entry name" value="P-loop_NTPase"/>
</dbReference>
<name>A0A8B6E2P0_MYTGA</name>
<dbReference type="OrthoDB" id="6143565at2759"/>